<name>A0A645JFF2_9ZZZZ</name>
<accession>A0A645JFF2</accession>
<sequence length="107" mass="12468">MIGVTGFQCAYFCLSQPFSMFLQFDCYPKMNLLVLEMIQTFIFNDGKNISLGIGVGQQIFPVFPICGECFRDKIFRRLYFFHISDSKKDKPLVIFIKQRVEVLYVGK</sequence>
<gene>
    <name evidence="1" type="ORF">SDC9_209953</name>
</gene>
<proteinExistence type="predicted"/>
<comment type="caution">
    <text evidence="1">The sequence shown here is derived from an EMBL/GenBank/DDBJ whole genome shotgun (WGS) entry which is preliminary data.</text>
</comment>
<reference evidence="1" key="1">
    <citation type="submission" date="2019-08" db="EMBL/GenBank/DDBJ databases">
        <authorList>
            <person name="Kucharzyk K."/>
            <person name="Murdoch R.W."/>
            <person name="Higgins S."/>
            <person name="Loffler F."/>
        </authorList>
    </citation>
    <scope>NUCLEOTIDE SEQUENCE</scope>
</reference>
<dbReference type="AlphaFoldDB" id="A0A645JFF2"/>
<dbReference type="EMBL" id="VSSQ01139891">
    <property type="protein sequence ID" value="MPN62206.1"/>
    <property type="molecule type" value="Genomic_DNA"/>
</dbReference>
<evidence type="ECO:0000313" key="1">
    <source>
        <dbReference type="EMBL" id="MPN62206.1"/>
    </source>
</evidence>
<organism evidence="1">
    <name type="scientific">bioreactor metagenome</name>
    <dbReference type="NCBI Taxonomy" id="1076179"/>
    <lineage>
        <taxon>unclassified sequences</taxon>
        <taxon>metagenomes</taxon>
        <taxon>ecological metagenomes</taxon>
    </lineage>
</organism>
<protein>
    <submittedName>
        <fullName evidence="1">Uncharacterized protein</fullName>
    </submittedName>
</protein>